<comment type="caution">
    <text evidence="1">The sequence shown here is derived from an EMBL/GenBank/DDBJ whole genome shotgun (WGS) entry which is preliminary data.</text>
</comment>
<sequence>MERSPTDWTSPPQFTIHGQQSYACAIDSSQSLISKPDGSNSDLFKVSMKRKAQNRAAQQAYKKRKEEYQMGLKKRIAELEASLEACVRENDCLRMIIQAMKQQEEFLRQMSYKMLHQADSTYKRYGSHGVGRSTQTKVSEHDRGDWLSTQQVWHEVITHELYEQDLISITTVIQNLHFKVHYSENGAKFRRSGVLEVIEKSVA</sequence>
<evidence type="ECO:0000313" key="1">
    <source>
        <dbReference type="EMBL" id="KAJ2982284.1"/>
    </source>
</evidence>
<keyword evidence="2" id="KW-1185">Reference proteome</keyword>
<gene>
    <name evidence="1" type="ORF">NQ176_g1487</name>
</gene>
<protein>
    <submittedName>
        <fullName evidence="1">Uncharacterized protein</fullName>
    </submittedName>
</protein>
<organism evidence="1 2">
    <name type="scientific">Zarea fungicola</name>
    <dbReference type="NCBI Taxonomy" id="93591"/>
    <lineage>
        <taxon>Eukaryota</taxon>
        <taxon>Fungi</taxon>
        <taxon>Dikarya</taxon>
        <taxon>Ascomycota</taxon>
        <taxon>Pezizomycotina</taxon>
        <taxon>Sordariomycetes</taxon>
        <taxon>Hypocreomycetidae</taxon>
        <taxon>Hypocreales</taxon>
        <taxon>Cordycipitaceae</taxon>
        <taxon>Zarea</taxon>
    </lineage>
</organism>
<name>A0ACC1NV37_9HYPO</name>
<reference evidence="1" key="1">
    <citation type="submission" date="2022-08" db="EMBL/GenBank/DDBJ databases">
        <title>Genome Sequence of Lecanicillium fungicola.</title>
        <authorList>
            <person name="Buettner E."/>
        </authorList>
    </citation>
    <scope>NUCLEOTIDE SEQUENCE</scope>
    <source>
        <strain evidence="1">Babe33</strain>
    </source>
</reference>
<dbReference type="EMBL" id="JANJQO010000084">
    <property type="protein sequence ID" value="KAJ2982284.1"/>
    <property type="molecule type" value="Genomic_DNA"/>
</dbReference>
<proteinExistence type="predicted"/>
<evidence type="ECO:0000313" key="2">
    <source>
        <dbReference type="Proteomes" id="UP001143910"/>
    </source>
</evidence>
<accession>A0ACC1NV37</accession>
<dbReference type="Proteomes" id="UP001143910">
    <property type="component" value="Unassembled WGS sequence"/>
</dbReference>